<protein>
    <submittedName>
        <fullName evidence="2">Uncharacterized protein</fullName>
    </submittedName>
</protein>
<dbReference type="HOGENOM" id="CLU_424605_0_0_1"/>
<feature type="transmembrane region" description="Helical" evidence="1">
    <location>
        <begin position="95"/>
        <end position="117"/>
    </location>
</feature>
<evidence type="ECO:0000256" key="1">
    <source>
        <dbReference type="SAM" id="Phobius"/>
    </source>
</evidence>
<dbReference type="Proteomes" id="UP000054196">
    <property type="component" value="Unassembled WGS sequence"/>
</dbReference>
<keyword evidence="1" id="KW-0812">Transmembrane</keyword>
<keyword evidence="3" id="KW-1185">Reference proteome</keyword>
<sequence>MIVILERLVSTGANNIWYFDKETVQVMFVVFAQGHLPITTMYLSRLAISALQDPQTAPRTWVELFWLADRDWQNPFPFAVRTITMVKKRFRPSSTFLVFFIISFVALITPVSFSRAWSSQLLSRLVSGTTFANSTSLALLPQVRGSSQLSNGSLMWFNGLWTGDYYDADAGLDFFSGGSEPIVNLNVTSMPGILFTDQGCDAQKGSGGWSEEDLENMCDDLKPGATIQKSDLASSSGVITLHIAWCSSFYANSTYNTAWMQEANQSDVTAFLGIKVSFTGSSSASIPDGIIYCDTSFQTGTSDIIIVDDDSEWPSFMNFQPHAVPNITVSQSRHADVSYHPLYAVLYYMTLQSNNPGPTVDSILEALGFDTNADKPPTISEFALNLGWGAAFMANSLSSLAQESTNLTYTRLEYLGEVTWKKNTPYTTLTSTFLCMWFVLIVYSTFRMHKPTFSDNLNSYTAARLLADKPELVKGYCCGGLANNPLLFQKFGQVVDVVTADSTPNIGHVGVEKSESTVQPLSRGRLYGCANCPLAPASVVDSTSRNDNNTTRDNSNMTESGILMITWPGGLRNNDLQTISSIVLGHVPGFDHGRTLAVAVNDKVRLTMPTVEHARQFVDEWLNKPRPLGLEDVAVECLNISEALA</sequence>
<proteinExistence type="predicted"/>
<dbReference type="AlphaFoldDB" id="R7S5V5"/>
<evidence type="ECO:0000313" key="3">
    <source>
        <dbReference type="Proteomes" id="UP000054196"/>
    </source>
</evidence>
<dbReference type="EMBL" id="JH687551">
    <property type="protein sequence ID" value="EIN05126.1"/>
    <property type="molecule type" value="Genomic_DNA"/>
</dbReference>
<keyword evidence="1" id="KW-0472">Membrane</keyword>
<dbReference type="KEGG" id="psq:PUNSTDRAFT_137810"/>
<dbReference type="eggNOG" id="ENOG502SKX8">
    <property type="taxonomic scope" value="Eukaryota"/>
</dbReference>
<dbReference type="GeneID" id="18879908"/>
<dbReference type="OrthoDB" id="3043899at2759"/>
<gene>
    <name evidence="2" type="ORF">PUNSTDRAFT_137810</name>
</gene>
<reference evidence="3" key="1">
    <citation type="journal article" date="2012" name="Science">
        <title>The Paleozoic origin of enzymatic lignin decomposition reconstructed from 31 fungal genomes.</title>
        <authorList>
            <person name="Floudas D."/>
            <person name="Binder M."/>
            <person name="Riley R."/>
            <person name="Barry K."/>
            <person name="Blanchette R.A."/>
            <person name="Henrissat B."/>
            <person name="Martinez A.T."/>
            <person name="Otillar R."/>
            <person name="Spatafora J.W."/>
            <person name="Yadav J.S."/>
            <person name="Aerts A."/>
            <person name="Benoit I."/>
            <person name="Boyd A."/>
            <person name="Carlson A."/>
            <person name="Copeland A."/>
            <person name="Coutinho P.M."/>
            <person name="de Vries R.P."/>
            <person name="Ferreira P."/>
            <person name="Findley K."/>
            <person name="Foster B."/>
            <person name="Gaskell J."/>
            <person name="Glotzer D."/>
            <person name="Gorecki P."/>
            <person name="Heitman J."/>
            <person name="Hesse C."/>
            <person name="Hori C."/>
            <person name="Igarashi K."/>
            <person name="Jurgens J.A."/>
            <person name="Kallen N."/>
            <person name="Kersten P."/>
            <person name="Kohler A."/>
            <person name="Kuees U."/>
            <person name="Kumar T.K.A."/>
            <person name="Kuo A."/>
            <person name="LaButti K."/>
            <person name="Larrondo L.F."/>
            <person name="Lindquist E."/>
            <person name="Ling A."/>
            <person name="Lombard V."/>
            <person name="Lucas S."/>
            <person name="Lundell T."/>
            <person name="Martin R."/>
            <person name="McLaughlin D.J."/>
            <person name="Morgenstern I."/>
            <person name="Morin E."/>
            <person name="Murat C."/>
            <person name="Nagy L.G."/>
            <person name="Nolan M."/>
            <person name="Ohm R.A."/>
            <person name="Patyshakuliyeva A."/>
            <person name="Rokas A."/>
            <person name="Ruiz-Duenas F.J."/>
            <person name="Sabat G."/>
            <person name="Salamov A."/>
            <person name="Samejima M."/>
            <person name="Schmutz J."/>
            <person name="Slot J.C."/>
            <person name="St John F."/>
            <person name="Stenlid J."/>
            <person name="Sun H."/>
            <person name="Sun S."/>
            <person name="Syed K."/>
            <person name="Tsang A."/>
            <person name="Wiebenga A."/>
            <person name="Young D."/>
            <person name="Pisabarro A."/>
            <person name="Eastwood D.C."/>
            <person name="Martin F."/>
            <person name="Cullen D."/>
            <person name="Grigoriev I.V."/>
            <person name="Hibbett D.S."/>
        </authorList>
    </citation>
    <scope>NUCLEOTIDE SEQUENCE [LARGE SCALE GENOMIC DNA]</scope>
    <source>
        <strain evidence="3">HHB-11173 SS5</strain>
    </source>
</reference>
<evidence type="ECO:0000313" key="2">
    <source>
        <dbReference type="EMBL" id="EIN05126.1"/>
    </source>
</evidence>
<organism evidence="2 3">
    <name type="scientific">Punctularia strigosozonata (strain HHB-11173)</name>
    <name type="common">White-rot fungus</name>
    <dbReference type="NCBI Taxonomy" id="741275"/>
    <lineage>
        <taxon>Eukaryota</taxon>
        <taxon>Fungi</taxon>
        <taxon>Dikarya</taxon>
        <taxon>Basidiomycota</taxon>
        <taxon>Agaricomycotina</taxon>
        <taxon>Agaricomycetes</taxon>
        <taxon>Corticiales</taxon>
        <taxon>Punctulariaceae</taxon>
        <taxon>Punctularia</taxon>
    </lineage>
</organism>
<keyword evidence="1" id="KW-1133">Transmembrane helix</keyword>
<accession>R7S5V5</accession>
<name>R7S5V5_PUNST</name>
<dbReference type="RefSeq" id="XP_007387529.1">
    <property type="nucleotide sequence ID" value="XM_007387467.1"/>
</dbReference>